<name>A0A348FZE5_9HYPH</name>
<evidence type="ECO:0000313" key="2">
    <source>
        <dbReference type="EMBL" id="BBF92678.1"/>
    </source>
</evidence>
<dbReference type="Proteomes" id="UP000266934">
    <property type="component" value="Chromosome"/>
</dbReference>
<organism evidence="2 3">
    <name type="scientific">Blastochloris tepida</name>
    <dbReference type="NCBI Taxonomy" id="2233851"/>
    <lineage>
        <taxon>Bacteria</taxon>
        <taxon>Pseudomonadati</taxon>
        <taxon>Pseudomonadota</taxon>
        <taxon>Alphaproteobacteria</taxon>
        <taxon>Hyphomicrobiales</taxon>
        <taxon>Blastochloridaceae</taxon>
        <taxon>Blastochloris</taxon>
    </lineage>
</organism>
<dbReference type="KEGG" id="blag:BLTE_13630"/>
<protein>
    <submittedName>
        <fullName evidence="2">Uncharacterized protein</fullName>
    </submittedName>
</protein>
<evidence type="ECO:0000313" key="3">
    <source>
        <dbReference type="Proteomes" id="UP000266934"/>
    </source>
</evidence>
<feature type="region of interest" description="Disordered" evidence="1">
    <location>
        <begin position="89"/>
        <end position="113"/>
    </location>
</feature>
<sequence>MRADFRKPWSTEAAAHRVLSGRFTQGNTNWKRLWPHLIRELKEGEWHGYARALDDILGILDDRFVHPFGALREGQADMQSRIRDAIEAMRPPRPPPAALGGIFMPKNDMEDGA</sequence>
<proteinExistence type="predicted"/>
<reference evidence="2 3" key="1">
    <citation type="submission" date="2018-08" db="EMBL/GenBank/DDBJ databases">
        <title>Complete genome sequencing of Blastochloris tepida GI.</title>
        <authorList>
            <person name="Tsukatani Y."/>
            <person name="Mori H."/>
        </authorList>
    </citation>
    <scope>NUCLEOTIDE SEQUENCE [LARGE SCALE GENOMIC DNA]</scope>
    <source>
        <strain evidence="2 3">GI</strain>
    </source>
</reference>
<evidence type="ECO:0000256" key="1">
    <source>
        <dbReference type="SAM" id="MobiDB-lite"/>
    </source>
</evidence>
<keyword evidence="3" id="KW-1185">Reference proteome</keyword>
<accession>A0A348FZE5</accession>
<dbReference type="RefSeq" id="WP_126398731.1">
    <property type="nucleotide sequence ID" value="NZ_AP018907.1"/>
</dbReference>
<dbReference type="AlphaFoldDB" id="A0A348FZE5"/>
<dbReference type="EMBL" id="AP018907">
    <property type="protein sequence ID" value="BBF92678.1"/>
    <property type="molecule type" value="Genomic_DNA"/>
</dbReference>
<gene>
    <name evidence="2" type="ORF">BLTE_13630</name>
</gene>